<keyword evidence="6" id="KW-1133">Transmembrane helix</keyword>
<gene>
    <name evidence="9" type="ORF">C5167_022966</name>
</gene>
<evidence type="ECO:0000256" key="8">
    <source>
        <dbReference type="SAM" id="MobiDB-lite"/>
    </source>
</evidence>
<evidence type="ECO:0000256" key="3">
    <source>
        <dbReference type="ARBA" id="ARBA00022692"/>
    </source>
</evidence>
<feature type="compositionally biased region" description="Low complexity" evidence="8">
    <location>
        <begin position="172"/>
        <end position="187"/>
    </location>
</feature>
<accession>A0A4Y7JJF8</accession>
<keyword evidence="4" id="KW-0547">Nucleotide-binding</keyword>
<dbReference type="PANTHER" id="PTHR31187">
    <property type="match status" value="1"/>
</dbReference>
<dbReference type="GO" id="GO:0005471">
    <property type="term" value="F:ATP:ADP antiporter activity"/>
    <property type="evidence" value="ECO:0007669"/>
    <property type="project" value="InterPro"/>
</dbReference>
<organism evidence="9 10">
    <name type="scientific">Papaver somniferum</name>
    <name type="common">Opium poppy</name>
    <dbReference type="NCBI Taxonomy" id="3469"/>
    <lineage>
        <taxon>Eukaryota</taxon>
        <taxon>Viridiplantae</taxon>
        <taxon>Streptophyta</taxon>
        <taxon>Embryophyta</taxon>
        <taxon>Tracheophyta</taxon>
        <taxon>Spermatophyta</taxon>
        <taxon>Magnoliopsida</taxon>
        <taxon>Ranunculales</taxon>
        <taxon>Papaveraceae</taxon>
        <taxon>Papaveroideae</taxon>
        <taxon>Papaver</taxon>
    </lineage>
</organism>
<keyword evidence="2" id="KW-0813">Transport</keyword>
<evidence type="ECO:0000256" key="1">
    <source>
        <dbReference type="ARBA" id="ARBA00004141"/>
    </source>
</evidence>
<evidence type="ECO:0000256" key="7">
    <source>
        <dbReference type="ARBA" id="ARBA00023136"/>
    </source>
</evidence>
<dbReference type="EMBL" id="CM010719">
    <property type="protein sequence ID" value="RZC61213.1"/>
    <property type="molecule type" value="Genomic_DNA"/>
</dbReference>
<feature type="region of interest" description="Disordered" evidence="8">
    <location>
        <begin position="169"/>
        <end position="194"/>
    </location>
</feature>
<comment type="subcellular location">
    <subcellularLocation>
        <location evidence="1">Membrane</location>
        <topology evidence="1">Multi-pass membrane protein</topology>
    </subcellularLocation>
</comment>
<dbReference type="Gramene" id="RZC61213">
    <property type="protein sequence ID" value="RZC61213"/>
    <property type="gene ID" value="C5167_022966"/>
</dbReference>
<dbReference type="InterPro" id="IPR004667">
    <property type="entry name" value="ADP_ATP_car_bac_type"/>
</dbReference>
<evidence type="ECO:0000313" key="10">
    <source>
        <dbReference type="Proteomes" id="UP000316621"/>
    </source>
</evidence>
<proteinExistence type="predicted"/>
<keyword evidence="3" id="KW-0812">Transmembrane</keyword>
<evidence type="ECO:0000313" key="9">
    <source>
        <dbReference type="EMBL" id="RZC61213.1"/>
    </source>
</evidence>
<evidence type="ECO:0000256" key="6">
    <source>
        <dbReference type="ARBA" id="ARBA00022989"/>
    </source>
</evidence>
<reference evidence="9 10" key="1">
    <citation type="journal article" date="2018" name="Science">
        <title>The opium poppy genome and morphinan production.</title>
        <authorList>
            <person name="Guo L."/>
            <person name="Winzer T."/>
            <person name="Yang X."/>
            <person name="Li Y."/>
            <person name="Ning Z."/>
            <person name="He Z."/>
            <person name="Teodor R."/>
            <person name="Lu Y."/>
            <person name="Bowser T.A."/>
            <person name="Graham I.A."/>
            <person name="Ye K."/>
        </authorList>
    </citation>
    <scope>NUCLEOTIDE SEQUENCE [LARGE SCALE GENOMIC DNA]</scope>
    <source>
        <strain evidence="10">cv. HN1</strain>
        <tissue evidence="9">Leaves</tissue>
    </source>
</reference>
<dbReference type="PANTHER" id="PTHR31187:SF13">
    <property type="entry name" value="ADP,ATP CARRIER PROTEIN 1, CHLOROPLASTIC"/>
    <property type="match status" value="1"/>
</dbReference>
<keyword evidence="5" id="KW-0067">ATP-binding</keyword>
<sequence>MAMEFSPQKEHISKQKNLGPGVDGWAVSLKGMMTIVVCTGLSICGIYRWVNIFEPLPVTARRRCVREGSSTYRLEVQDLLETSRCLNKLDYGGTSRYLLLKIDAAKTSASEIYFQHVKRDNLDCKHFWNLICKVATSMVSENEEGPHIKLMWPDHIVAGAYKNCLPLGVTKQQPSPSSQEKQPLSPSANQERSQLEREHYEYITVEGKIVHKKSNQVLDTTKGSNKSKWVFVIRNSTLARLFGTTSEEHQPEVSTLSDNMSI</sequence>
<keyword evidence="10" id="KW-1185">Reference proteome</keyword>
<evidence type="ECO:0000256" key="2">
    <source>
        <dbReference type="ARBA" id="ARBA00022448"/>
    </source>
</evidence>
<name>A0A4Y7JJF8_PAPSO</name>
<keyword evidence="7" id="KW-0472">Membrane</keyword>
<dbReference type="Proteomes" id="UP000316621">
    <property type="component" value="Chromosome 5"/>
</dbReference>
<dbReference type="GO" id="GO:0016020">
    <property type="term" value="C:membrane"/>
    <property type="evidence" value="ECO:0007669"/>
    <property type="project" value="UniProtKB-SubCell"/>
</dbReference>
<dbReference type="GO" id="GO:0005524">
    <property type="term" value="F:ATP binding"/>
    <property type="evidence" value="ECO:0007669"/>
    <property type="project" value="UniProtKB-KW"/>
</dbReference>
<evidence type="ECO:0000256" key="5">
    <source>
        <dbReference type="ARBA" id="ARBA00022840"/>
    </source>
</evidence>
<dbReference type="AlphaFoldDB" id="A0A4Y7JJF8"/>
<evidence type="ECO:0000256" key="4">
    <source>
        <dbReference type="ARBA" id="ARBA00022741"/>
    </source>
</evidence>
<protein>
    <submittedName>
        <fullName evidence="9">Uncharacterized protein</fullName>
    </submittedName>
</protein>